<dbReference type="Proteomes" id="UP000642107">
    <property type="component" value="Unassembled WGS sequence"/>
</dbReference>
<name>A0ABR9DRS1_9MICO</name>
<keyword evidence="3" id="KW-1185">Reference proteome</keyword>
<organism evidence="2 3">
    <name type="scientific">Flavimobilis rhizosphaerae</name>
    <dbReference type="NCBI Taxonomy" id="2775421"/>
    <lineage>
        <taxon>Bacteria</taxon>
        <taxon>Bacillati</taxon>
        <taxon>Actinomycetota</taxon>
        <taxon>Actinomycetes</taxon>
        <taxon>Micrococcales</taxon>
        <taxon>Jonesiaceae</taxon>
        <taxon>Flavimobilis</taxon>
    </lineage>
</organism>
<dbReference type="Pfam" id="PF09438">
    <property type="entry name" value="DUF2017"/>
    <property type="match status" value="1"/>
</dbReference>
<comment type="caution">
    <text evidence="2">The sequence shown here is derived from an EMBL/GenBank/DDBJ whole genome shotgun (WGS) entry which is preliminary data.</text>
</comment>
<dbReference type="EMBL" id="JACZDF010000002">
    <property type="protein sequence ID" value="MBD9699086.1"/>
    <property type="molecule type" value="Genomic_DNA"/>
</dbReference>
<accession>A0ABR9DRS1</accession>
<evidence type="ECO:0000313" key="3">
    <source>
        <dbReference type="Proteomes" id="UP000642107"/>
    </source>
</evidence>
<protein>
    <submittedName>
        <fullName evidence="2">DUF2017 family protein</fullName>
    </submittedName>
</protein>
<reference evidence="2 3" key="1">
    <citation type="submission" date="2020-09" db="EMBL/GenBank/DDBJ databases">
        <title>Flavimobilis rhizosphaerae sp. nov., isolated from rhizosphere soil of Spartina alterniflora.</title>
        <authorList>
            <person name="Hanqin C."/>
        </authorList>
    </citation>
    <scope>NUCLEOTIDE SEQUENCE [LARGE SCALE GENOMIC DNA]</scope>
    <source>
        <strain evidence="2 3">GY 10621</strain>
    </source>
</reference>
<evidence type="ECO:0000256" key="1">
    <source>
        <dbReference type="SAM" id="Coils"/>
    </source>
</evidence>
<sequence>MRPFEAVDGRFVARLTRDERFAIAQVAEQVVELLEQEVDGLEEIAAAVADDGLPPALLGLDDTVVEAPTDPAVRRLLPNAAPTDQVVGEEFRRLTQTDLALSKVGRLTALCAALVGDDEPLLDLEDDGATDGVDADDELGSRDVALEPADAQSFAGALTDVRLVLAERLGIVTDDDSDRLSSAIEQAWQGRADLDPRIELLGSVFLLAGYLQESLLDLMLARLRGGAPGV</sequence>
<proteinExistence type="predicted"/>
<feature type="coiled-coil region" evidence="1">
    <location>
        <begin position="24"/>
        <end position="51"/>
    </location>
</feature>
<evidence type="ECO:0000313" key="2">
    <source>
        <dbReference type="EMBL" id="MBD9699086.1"/>
    </source>
</evidence>
<gene>
    <name evidence="2" type="ORF">IGS67_06185</name>
</gene>
<keyword evidence="1" id="KW-0175">Coiled coil</keyword>
<dbReference type="RefSeq" id="WP_192278835.1">
    <property type="nucleotide sequence ID" value="NZ_JACZDF010000002.1"/>
</dbReference>
<dbReference type="InterPro" id="IPR018561">
    <property type="entry name" value="AosR"/>
</dbReference>